<keyword evidence="2" id="KW-1133">Transmembrane helix</keyword>
<feature type="region of interest" description="Disordered" evidence="1">
    <location>
        <begin position="37"/>
        <end position="64"/>
    </location>
</feature>
<feature type="transmembrane region" description="Helical" evidence="2">
    <location>
        <begin position="7"/>
        <end position="27"/>
    </location>
</feature>
<evidence type="ECO:0000256" key="1">
    <source>
        <dbReference type="SAM" id="MobiDB-lite"/>
    </source>
</evidence>
<evidence type="ECO:0000256" key="2">
    <source>
        <dbReference type="SAM" id="Phobius"/>
    </source>
</evidence>
<feature type="compositionally biased region" description="Basic residues" evidence="1">
    <location>
        <begin position="45"/>
        <end position="64"/>
    </location>
</feature>
<proteinExistence type="predicted"/>
<keyword evidence="3" id="KW-1185">Reference proteome</keyword>
<evidence type="ECO:0000313" key="3">
    <source>
        <dbReference type="Proteomes" id="UP000046395"/>
    </source>
</evidence>
<evidence type="ECO:0000313" key="4">
    <source>
        <dbReference type="WBParaSite" id="TMUE_2000010016.1"/>
    </source>
</evidence>
<protein>
    <submittedName>
        <fullName evidence="4">Uncharacterized protein</fullName>
    </submittedName>
</protein>
<dbReference type="AlphaFoldDB" id="A0A5S6QRN7"/>
<organism evidence="3 4">
    <name type="scientific">Trichuris muris</name>
    <name type="common">Mouse whipworm</name>
    <dbReference type="NCBI Taxonomy" id="70415"/>
    <lineage>
        <taxon>Eukaryota</taxon>
        <taxon>Metazoa</taxon>
        <taxon>Ecdysozoa</taxon>
        <taxon>Nematoda</taxon>
        <taxon>Enoplea</taxon>
        <taxon>Dorylaimia</taxon>
        <taxon>Trichinellida</taxon>
        <taxon>Trichuridae</taxon>
        <taxon>Trichuris</taxon>
    </lineage>
</organism>
<reference evidence="4" key="1">
    <citation type="submission" date="2019-12" db="UniProtKB">
        <authorList>
            <consortium name="WormBaseParasite"/>
        </authorList>
    </citation>
    <scope>IDENTIFICATION</scope>
</reference>
<sequence length="219" mass="24829">MHAIEEWWCINALALLVGMMAIVALLFTCLDDDDDDDDSESAIAPHRHHKRKKKTRRKGKKKKKVKRWYFPKLTTVVRPKQQNEALEAAMDQSKLATGAGVPSLMPLEQQAKSTKQKPDKAAADDKDYGTLKGQIKPCKYFPSTFPGEDYFSIVKELRDNVCEPCKFSSAKVQMPKAVIDAPAGYCLVCCTIRQSRRTSKADPTTDGRLRWLSHRIRFV</sequence>
<dbReference type="Proteomes" id="UP000046395">
    <property type="component" value="Unassembled WGS sequence"/>
</dbReference>
<keyword evidence="2" id="KW-0472">Membrane</keyword>
<dbReference type="WBParaSite" id="TMUE_2000010016.1">
    <property type="protein sequence ID" value="TMUE_2000010016.1"/>
    <property type="gene ID" value="WBGene00294568"/>
</dbReference>
<name>A0A5S6QRN7_TRIMR</name>
<accession>A0A5S6QRN7</accession>
<keyword evidence="2" id="KW-0812">Transmembrane</keyword>